<proteinExistence type="predicted"/>
<dbReference type="InterPro" id="IPR037401">
    <property type="entry name" value="SnoaL-like"/>
</dbReference>
<sequence>MINVGARIVMVDHAVGRQHRHMPNTHPDETTAELAAIPARMIEAWNDGDATAFAAPFAEDAHFVAFEGTVLHGTEAVVAFHQPLFDTVLKGSRLVNGEVPFVRVHDDRFAVVHSRLSVILPGEAAPSPSRNSMELYTVVKGEAGWKVVAMQNSRVLGLDRQYLLDNVDALPADVAQHVSDLVGAIARAH</sequence>
<comment type="caution">
    <text evidence="2">The sequence shown here is derived from an EMBL/GenBank/DDBJ whole genome shotgun (WGS) entry which is preliminary data.</text>
</comment>
<dbReference type="AlphaFoldDB" id="A0A2T0SU52"/>
<gene>
    <name evidence="2" type="ORF">CLV43_111302</name>
</gene>
<organism evidence="2 3">
    <name type="scientific">Umezawaea tangerina</name>
    <dbReference type="NCBI Taxonomy" id="84725"/>
    <lineage>
        <taxon>Bacteria</taxon>
        <taxon>Bacillati</taxon>
        <taxon>Actinomycetota</taxon>
        <taxon>Actinomycetes</taxon>
        <taxon>Pseudonocardiales</taxon>
        <taxon>Pseudonocardiaceae</taxon>
        <taxon>Umezawaea</taxon>
    </lineage>
</organism>
<evidence type="ECO:0000313" key="3">
    <source>
        <dbReference type="Proteomes" id="UP000239494"/>
    </source>
</evidence>
<dbReference type="InterPro" id="IPR011944">
    <property type="entry name" value="Steroid_delta5-4_isomerase"/>
</dbReference>
<reference evidence="2 3" key="1">
    <citation type="submission" date="2018-03" db="EMBL/GenBank/DDBJ databases">
        <title>Genomic Encyclopedia of Archaeal and Bacterial Type Strains, Phase II (KMG-II): from individual species to whole genera.</title>
        <authorList>
            <person name="Goeker M."/>
        </authorList>
    </citation>
    <scope>NUCLEOTIDE SEQUENCE [LARGE SCALE GENOMIC DNA]</scope>
    <source>
        <strain evidence="2 3">DSM 44720</strain>
    </source>
</reference>
<dbReference type="SUPFAM" id="SSF54427">
    <property type="entry name" value="NTF2-like"/>
    <property type="match status" value="1"/>
</dbReference>
<name>A0A2T0SU52_9PSEU</name>
<protein>
    <submittedName>
        <fullName evidence="2">Uncharacterized protein (TIGR02246 family)</fullName>
    </submittedName>
</protein>
<accession>A0A2T0SU52</accession>
<dbReference type="InterPro" id="IPR032710">
    <property type="entry name" value="NTF2-like_dom_sf"/>
</dbReference>
<feature type="domain" description="SnoaL-like" evidence="1">
    <location>
        <begin position="40"/>
        <end position="126"/>
    </location>
</feature>
<dbReference type="Proteomes" id="UP000239494">
    <property type="component" value="Unassembled WGS sequence"/>
</dbReference>
<dbReference type="EMBL" id="PVTF01000011">
    <property type="protein sequence ID" value="PRY36930.1"/>
    <property type="molecule type" value="Genomic_DNA"/>
</dbReference>
<evidence type="ECO:0000259" key="1">
    <source>
        <dbReference type="Pfam" id="PF12680"/>
    </source>
</evidence>
<dbReference type="NCBIfam" id="TIGR02246">
    <property type="entry name" value="SgcJ/EcaC family oxidoreductase"/>
    <property type="match status" value="1"/>
</dbReference>
<keyword evidence="3" id="KW-1185">Reference proteome</keyword>
<dbReference type="Gene3D" id="3.10.450.50">
    <property type="match status" value="1"/>
</dbReference>
<dbReference type="Pfam" id="PF12680">
    <property type="entry name" value="SnoaL_2"/>
    <property type="match status" value="1"/>
</dbReference>
<evidence type="ECO:0000313" key="2">
    <source>
        <dbReference type="EMBL" id="PRY36930.1"/>
    </source>
</evidence>